<feature type="region of interest" description="Disordered" evidence="1">
    <location>
        <begin position="144"/>
        <end position="171"/>
    </location>
</feature>
<dbReference type="Proteomes" id="UP000004968">
    <property type="component" value="Unassembled WGS sequence"/>
</dbReference>
<feature type="transmembrane region" description="Helical" evidence="2">
    <location>
        <begin position="74"/>
        <end position="91"/>
    </location>
</feature>
<feature type="compositionally biased region" description="Basic and acidic residues" evidence="1">
    <location>
        <begin position="155"/>
        <end position="171"/>
    </location>
</feature>
<name>D3ADH9_9FIRM</name>
<dbReference type="EMBL" id="ACIO01000120">
    <property type="protein sequence ID" value="EFD00157.1"/>
    <property type="molecule type" value="Genomic_DNA"/>
</dbReference>
<keyword evidence="2" id="KW-0812">Transmembrane</keyword>
<evidence type="ECO:0000313" key="3">
    <source>
        <dbReference type="EMBL" id="EFD00157.1"/>
    </source>
</evidence>
<reference evidence="3 4" key="1">
    <citation type="submission" date="2010-01" db="EMBL/GenBank/DDBJ databases">
        <authorList>
            <person name="Weinstock G."/>
            <person name="Sodergren E."/>
            <person name="Clifton S."/>
            <person name="Fulton L."/>
            <person name="Fulton B."/>
            <person name="Courtney L."/>
            <person name="Fronick C."/>
            <person name="Harrison M."/>
            <person name="Strong C."/>
            <person name="Farmer C."/>
            <person name="Delahaunty K."/>
            <person name="Markovic C."/>
            <person name="Hall O."/>
            <person name="Minx P."/>
            <person name="Tomlinson C."/>
            <person name="Mitreva M."/>
            <person name="Nelson J."/>
            <person name="Hou S."/>
            <person name="Wollam A."/>
            <person name="Pepin K.H."/>
            <person name="Johnson M."/>
            <person name="Bhonagiri V."/>
            <person name="Nash W.E."/>
            <person name="Warren W."/>
            <person name="Chinwalla A."/>
            <person name="Mardis E.R."/>
            <person name="Wilson R.K."/>
        </authorList>
    </citation>
    <scope>NUCLEOTIDE SEQUENCE [LARGE SCALE GENOMIC DNA]</scope>
    <source>
        <strain evidence="3 4">DSM 13479</strain>
    </source>
</reference>
<dbReference type="AlphaFoldDB" id="D3ADH9"/>
<dbReference type="InterPro" id="IPR021257">
    <property type="entry name" value="DUF2809"/>
</dbReference>
<evidence type="ECO:0000256" key="1">
    <source>
        <dbReference type="SAM" id="MobiDB-lite"/>
    </source>
</evidence>
<sequence>MKRKGTFAMRGMTERDKKLRLLYGAAFLVLMVVETLIALYVHDKVIRPYVGDMLVVLVVYCFVRIVIPVKARLMPLYVFVFAACVEVLQYFDLVTLLGLSGNRFARIVFGSVFDVKDLACYAAGCLLLEVWERRIRRKICGQTGQKLEEPGSGGKNREVAGRTGSGEKNRK</sequence>
<comment type="caution">
    <text evidence="3">The sequence shown here is derived from an EMBL/GenBank/DDBJ whole genome shotgun (WGS) entry which is preliminary data.</text>
</comment>
<evidence type="ECO:0008006" key="5">
    <source>
        <dbReference type="Google" id="ProtNLM"/>
    </source>
</evidence>
<proteinExistence type="predicted"/>
<organism evidence="3 4">
    <name type="scientific">Hungatella hathewayi DSM 13479</name>
    <dbReference type="NCBI Taxonomy" id="566550"/>
    <lineage>
        <taxon>Bacteria</taxon>
        <taxon>Bacillati</taxon>
        <taxon>Bacillota</taxon>
        <taxon>Clostridia</taxon>
        <taxon>Lachnospirales</taxon>
        <taxon>Lachnospiraceae</taxon>
        <taxon>Hungatella</taxon>
    </lineage>
</organism>
<feature type="transmembrane region" description="Helical" evidence="2">
    <location>
        <begin position="48"/>
        <end position="67"/>
    </location>
</feature>
<feature type="transmembrane region" description="Helical" evidence="2">
    <location>
        <begin position="21"/>
        <end position="42"/>
    </location>
</feature>
<dbReference type="HOGENOM" id="CLU_133181_1_0_9"/>
<feature type="transmembrane region" description="Helical" evidence="2">
    <location>
        <begin position="103"/>
        <end position="128"/>
    </location>
</feature>
<keyword evidence="2" id="KW-1133">Transmembrane helix</keyword>
<keyword evidence="2" id="KW-0472">Membrane</keyword>
<evidence type="ECO:0000313" key="4">
    <source>
        <dbReference type="Proteomes" id="UP000004968"/>
    </source>
</evidence>
<accession>D3ADH9</accession>
<evidence type="ECO:0000256" key="2">
    <source>
        <dbReference type="SAM" id="Phobius"/>
    </source>
</evidence>
<gene>
    <name evidence="3" type="ORF">CLOSTHATH_01657</name>
</gene>
<dbReference type="Pfam" id="PF10990">
    <property type="entry name" value="DUF2809"/>
    <property type="match status" value="1"/>
</dbReference>
<protein>
    <recommendedName>
        <fullName evidence="5">DUF2809 domain-containing protein</fullName>
    </recommendedName>
</protein>